<comment type="caution">
    <text evidence="1">The sequence shown here is derived from an EMBL/GenBank/DDBJ whole genome shotgun (WGS) entry which is preliminary data.</text>
</comment>
<feature type="non-terminal residue" evidence="1">
    <location>
        <position position="377"/>
    </location>
</feature>
<gene>
    <name evidence="1" type="ORF">DERYTH_LOCUS11089</name>
</gene>
<dbReference type="InterPro" id="IPR011990">
    <property type="entry name" value="TPR-like_helical_dom_sf"/>
</dbReference>
<sequence>NGGKSQFKFFFNHDNTFRISIKDLESTSINQAREFIKDFSELDNLIRFKQLVENLEIELPKELLIKSFKLLSDASAFEYHSENIMIRLEIHLQTWMATLERVYYYPVVLTFIRISPKATEAALGNTSGALGIAKILLSLAQAFKFKYPITYCQNEILEFMNLWTKKEPTAPPNSLWFGILDLAQHLSQKTTQESLSTTSQQILEKIIHDVDQKLQLNLKFMKQLNVTEGLYVKLEQSGYFDKLFQEYKISKYKIYMAEDDLFLKFSKNKIFQNSMLSKLPHQFFQKIQPKLMLPAFSMAAKAELQEDYATVIMWLTQVLQLHPKSYSIRCRRAFASYKLKMYSKAKDDLDVAIQLRLLKSLGYIYRSLIFRQLIVYS</sequence>
<evidence type="ECO:0000313" key="1">
    <source>
        <dbReference type="EMBL" id="CAG8668323.1"/>
    </source>
</evidence>
<evidence type="ECO:0000313" key="2">
    <source>
        <dbReference type="Proteomes" id="UP000789405"/>
    </source>
</evidence>
<dbReference type="Gene3D" id="1.25.40.10">
    <property type="entry name" value="Tetratricopeptide repeat domain"/>
    <property type="match status" value="1"/>
</dbReference>
<dbReference type="AlphaFoldDB" id="A0A9N9EBM4"/>
<accession>A0A9N9EBM4</accession>
<reference evidence="1" key="1">
    <citation type="submission" date="2021-06" db="EMBL/GenBank/DDBJ databases">
        <authorList>
            <person name="Kallberg Y."/>
            <person name="Tangrot J."/>
            <person name="Rosling A."/>
        </authorList>
    </citation>
    <scope>NUCLEOTIDE SEQUENCE</scope>
    <source>
        <strain evidence="1">MA453B</strain>
    </source>
</reference>
<dbReference type="OrthoDB" id="6105938at2759"/>
<name>A0A9N9EBM4_9GLOM</name>
<dbReference type="Proteomes" id="UP000789405">
    <property type="component" value="Unassembled WGS sequence"/>
</dbReference>
<dbReference type="SUPFAM" id="SSF48452">
    <property type="entry name" value="TPR-like"/>
    <property type="match status" value="1"/>
</dbReference>
<proteinExistence type="predicted"/>
<organism evidence="1 2">
    <name type="scientific">Dentiscutata erythropus</name>
    <dbReference type="NCBI Taxonomy" id="1348616"/>
    <lineage>
        <taxon>Eukaryota</taxon>
        <taxon>Fungi</taxon>
        <taxon>Fungi incertae sedis</taxon>
        <taxon>Mucoromycota</taxon>
        <taxon>Glomeromycotina</taxon>
        <taxon>Glomeromycetes</taxon>
        <taxon>Diversisporales</taxon>
        <taxon>Gigasporaceae</taxon>
        <taxon>Dentiscutata</taxon>
    </lineage>
</organism>
<dbReference type="EMBL" id="CAJVPY010006734">
    <property type="protein sequence ID" value="CAG8668323.1"/>
    <property type="molecule type" value="Genomic_DNA"/>
</dbReference>
<keyword evidence="2" id="KW-1185">Reference proteome</keyword>
<protein>
    <submittedName>
        <fullName evidence="1">14037_t:CDS:1</fullName>
    </submittedName>
</protein>